<reference evidence="2" key="1">
    <citation type="submission" date="2020-10" db="EMBL/GenBank/DDBJ databases">
        <authorList>
            <person name="Sedaghatjoo S."/>
        </authorList>
    </citation>
    <scope>NUCLEOTIDE SEQUENCE</scope>
    <source>
        <strain evidence="2">AZH3</strain>
    </source>
</reference>
<evidence type="ECO:0000256" key="1">
    <source>
        <dbReference type="SAM" id="MobiDB-lite"/>
    </source>
</evidence>
<keyword evidence="3" id="KW-1185">Reference proteome</keyword>
<evidence type="ECO:0000313" key="2">
    <source>
        <dbReference type="EMBL" id="CAD6920318.1"/>
    </source>
</evidence>
<feature type="non-terminal residue" evidence="2">
    <location>
        <position position="289"/>
    </location>
</feature>
<feature type="compositionally biased region" description="Acidic residues" evidence="1">
    <location>
        <begin position="106"/>
        <end position="139"/>
    </location>
</feature>
<dbReference type="EMBL" id="CAJHJG010002454">
    <property type="protein sequence ID" value="CAD6920318.1"/>
    <property type="molecule type" value="Genomic_DNA"/>
</dbReference>
<feature type="compositionally biased region" description="Basic and acidic residues" evidence="1">
    <location>
        <begin position="155"/>
        <end position="167"/>
    </location>
</feature>
<sequence length="289" mass="31915">MPRWRDRPVTCYCFHKCTLGTGPPKDCTARTRQSHMEADERVVRDLLALGQQPAPALLKAADLNRLALVAEDIASPSPSPSTSPSSPSSSSPSLPSLDEGMSGVWFDDDTDGGADSDHEEELLDGEEDEEREFDAESDVNEERLLPGDFDLFFNEGDKERDADRHGAQDQAADQGYADEDDYDINDGGTHSRHAQDLFDQLAGDYSPGPRPEHPPDPETSPLTYVDRLTPSEKATVRHLRTWIRTDGTLAQYKAFGRAIESVNEQEGIKIMGKDRASSLVRNLTGLEEQ</sequence>
<proteinExistence type="predicted"/>
<comment type="caution">
    <text evidence="2">The sequence shown here is derived from an EMBL/GenBank/DDBJ whole genome shotgun (WGS) entry which is preliminary data.</text>
</comment>
<dbReference type="Proteomes" id="UP000836402">
    <property type="component" value="Unassembled WGS sequence"/>
</dbReference>
<accession>A0ABN7ITW0</accession>
<name>A0ABN7ITW0_9BASI</name>
<feature type="region of interest" description="Disordered" evidence="1">
    <location>
        <begin position="74"/>
        <end position="224"/>
    </location>
</feature>
<protein>
    <submittedName>
        <fullName evidence="2">Uncharacterized protein</fullName>
    </submittedName>
</protein>
<organism evidence="2 3">
    <name type="scientific">Tilletia caries</name>
    <name type="common">wheat bunt fungus</name>
    <dbReference type="NCBI Taxonomy" id="13290"/>
    <lineage>
        <taxon>Eukaryota</taxon>
        <taxon>Fungi</taxon>
        <taxon>Dikarya</taxon>
        <taxon>Basidiomycota</taxon>
        <taxon>Ustilaginomycotina</taxon>
        <taxon>Exobasidiomycetes</taxon>
        <taxon>Tilletiales</taxon>
        <taxon>Tilletiaceae</taxon>
        <taxon>Tilletia</taxon>
    </lineage>
</organism>
<gene>
    <name evidence="2" type="ORF">JKIAZH3_G3080</name>
</gene>
<evidence type="ECO:0000313" key="3">
    <source>
        <dbReference type="Proteomes" id="UP000836402"/>
    </source>
</evidence>
<feature type="compositionally biased region" description="Low complexity" evidence="1">
    <location>
        <begin position="80"/>
        <end position="96"/>
    </location>
</feature>